<reference evidence="3 4" key="1">
    <citation type="submission" date="2024-03" db="EMBL/GenBank/DDBJ databases">
        <authorList>
            <person name="Cao K."/>
        </authorList>
    </citation>
    <scope>NUCLEOTIDE SEQUENCE [LARGE SCALE GENOMIC DNA]</scope>
    <source>
        <strain evidence="3 4">MCCC 1K00696</strain>
    </source>
</reference>
<keyword evidence="2" id="KW-0732">Signal</keyword>
<dbReference type="PROSITE" id="PS51257">
    <property type="entry name" value="PROKAR_LIPOPROTEIN"/>
    <property type="match status" value="1"/>
</dbReference>
<keyword evidence="1" id="KW-0802">TPR repeat</keyword>
<proteinExistence type="predicted"/>
<evidence type="ECO:0000313" key="4">
    <source>
        <dbReference type="Proteomes" id="UP001491088"/>
    </source>
</evidence>
<feature type="signal peptide" evidence="2">
    <location>
        <begin position="1"/>
        <end position="18"/>
    </location>
</feature>
<keyword evidence="4" id="KW-1185">Reference proteome</keyword>
<dbReference type="RefSeq" id="WP_340934071.1">
    <property type="nucleotide sequence ID" value="NZ_CP150496.1"/>
</dbReference>
<sequence>MKYIQLILLFVTFSIATSCSNSTDKKITNTKDYNAYLEVTENNSLENIQLDSNFWSKKLEKTPNQFPYYAKLASANNAMFKLTGEIESLKSAEKNLTIANEKTFYNNADYLRGLARNYISQHRFNEALLLLKKAEKNGEKLQQTQFMLIDVNLELGNLKETEKYLSKVKNFKSFDYLIRLSKYNDHIGNLDKAIAYLEASLEIAKSSNNKTLIQWNYTNLADYYGHAGRIKDSYNAYLKALELNPKDSYAKKGIAWIVYSYERNPKEALRILETVTQENKSPDYHLLKAEILDFMENSVEKKQQIEKYITQVSDSNYGVMYHKYDVLLYADNKDLKSKALNIAAQEVRERPTTQSYDLLAWSYFKNGQIKRALEITEKFVLNKTYEPEALLHAAYILKANGKIQEAIMLKEELVESIYELGPLAEKDILNI</sequence>
<evidence type="ECO:0000313" key="3">
    <source>
        <dbReference type="EMBL" id="WYW56215.1"/>
    </source>
</evidence>
<dbReference type="InterPro" id="IPR011990">
    <property type="entry name" value="TPR-like_helical_dom_sf"/>
</dbReference>
<name>A0ABZ2TSY8_9FLAO</name>
<dbReference type="Gene3D" id="1.25.40.10">
    <property type="entry name" value="Tetratricopeptide repeat domain"/>
    <property type="match status" value="1"/>
</dbReference>
<dbReference type="Proteomes" id="UP001491088">
    <property type="component" value="Chromosome"/>
</dbReference>
<evidence type="ECO:0000256" key="2">
    <source>
        <dbReference type="SAM" id="SignalP"/>
    </source>
</evidence>
<dbReference type="SUPFAM" id="SSF48452">
    <property type="entry name" value="TPR-like"/>
    <property type="match status" value="2"/>
</dbReference>
<dbReference type="PROSITE" id="PS50005">
    <property type="entry name" value="TPR"/>
    <property type="match status" value="1"/>
</dbReference>
<gene>
    <name evidence="3" type="ORF">WG950_02910</name>
</gene>
<dbReference type="InterPro" id="IPR019734">
    <property type="entry name" value="TPR_rpt"/>
</dbReference>
<dbReference type="EMBL" id="CP150496">
    <property type="protein sequence ID" value="WYW56215.1"/>
    <property type="molecule type" value="Genomic_DNA"/>
</dbReference>
<protein>
    <submittedName>
        <fullName evidence="3">Cell surface protein</fullName>
    </submittedName>
</protein>
<dbReference type="SMART" id="SM00028">
    <property type="entry name" value="TPR"/>
    <property type="match status" value="3"/>
</dbReference>
<evidence type="ECO:0000256" key="1">
    <source>
        <dbReference type="PROSITE-ProRule" id="PRU00339"/>
    </source>
</evidence>
<feature type="chain" id="PRO_5045428144" evidence="2">
    <location>
        <begin position="19"/>
        <end position="431"/>
    </location>
</feature>
<feature type="repeat" description="TPR" evidence="1">
    <location>
        <begin position="214"/>
        <end position="247"/>
    </location>
</feature>
<accession>A0ABZ2TSY8</accession>
<organism evidence="3 4">
    <name type="scientific">Polaribacter marinaquae</name>
    <dbReference type="NCBI Taxonomy" id="1642819"/>
    <lineage>
        <taxon>Bacteria</taxon>
        <taxon>Pseudomonadati</taxon>
        <taxon>Bacteroidota</taxon>
        <taxon>Flavobacteriia</taxon>
        <taxon>Flavobacteriales</taxon>
        <taxon>Flavobacteriaceae</taxon>
    </lineage>
</organism>
<dbReference type="Pfam" id="PF13181">
    <property type="entry name" value="TPR_8"/>
    <property type="match status" value="2"/>
</dbReference>